<accession>A0AAE0FXB2</accession>
<keyword evidence="3" id="KW-1185">Reference proteome</keyword>
<feature type="region of interest" description="Disordered" evidence="1">
    <location>
        <begin position="579"/>
        <end position="598"/>
    </location>
</feature>
<name>A0AAE0FXB2_9CHLO</name>
<evidence type="ECO:0000313" key="2">
    <source>
        <dbReference type="EMBL" id="KAK3267625.1"/>
    </source>
</evidence>
<protein>
    <submittedName>
        <fullName evidence="2">Uncharacterized protein</fullName>
    </submittedName>
</protein>
<comment type="caution">
    <text evidence="2">The sequence shown here is derived from an EMBL/GenBank/DDBJ whole genome shotgun (WGS) entry which is preliminary data.</text>
</comment>
<proteinExistence type="predicted"/>
<dbReference type="EMBL" id="LGRX02012295">
    <property type="protein sequence ID" value="KAK3267625.1"/>
    <property type="molecule type" value="Genomic_DNA"/>
</dbReference>
<gene>
    <name evidence="2" type="ORF">CYMTET_23833</name>
</gene>
<dbReference type="Proteomes" id="UP001190700">
    <property type="component" value="Unassembled WGS sequence"/>
</dbReference>
<evidence type="ECO:0000313" key="3">
    <source>
        <dbReference type="Proteomes" id="UP001190700"/>
    </source>
</evidence>
<dbReference type="AlphaFoldDB" id="A0AAE0FXB2"/>
<reference evidence="2 3" key="1">
    <citation type="journal article" date="2015" name="Genome Biol. Evol.">
        <title>Comparative Genomics of a Bacterivorous Green Alga Reveals Evolutionary Causalities and Consequences of Phago-Mixotrophic Mode of Nutrition.</title>
        <authorList>
            <person name="Burns J.A."/>
            <person name="Paasch A."/>
            <person name="Narechania A."/>
            <person name="Kim E."/>
        </authorList>
    </citation>
    <scope>NUCLEOTIDE SEQUENCE [LARGE SCALE GENOMIC DNA]</scope>
    <source>
        <strain evidence="2 3">PLY_AMNH</strain>
    </source>
</reference>
<evidence type="ECO:0000256" key="1">
    <source>
        <dbReference type="SAM" id="MobiDB-lite"/>
    </source>
</evidence>
<feature type="region of interest" description="Disordered" evidence="1">
    <location>
        <begin position="1"/>
        <end position="20"/>
    </location>
</feature>
<sequence length="818" mass="88567">MDPAFSPLDPATKEERFASGSNSLPDELLLGFSFDFVAAEFGATQGEHKSPSLDEFRTKIEEGWTAIRYRQLEELQQYRFPPGYDYGCEQAVRSALQKDPEVLNPRPKVPTVRVTGMEKGRKPLSQKALRKLGSAPAGMLLIQASVDLGADPLLRLLRAARVSEAHHEEGMAGASELYRVPLFVYAAEIPGAAASAKADPECPLRWLRAARVTEFNYCLELASEPWLDCPLDLPSMCHLEENEGSVQVHYHKSKKTIAHLQALLTVLFWRVFVHLYKEDLEGGGSKPGNLLALRRVDDRAAGPGTGGSDGGDEALSAEALAASLGGLGGLIRPKTGAHGALMKLLTLLPPEKLNFSFCVLLRHHLRKAPTERGMQPLGSDPLFCRELEEKLLAAAKAIPQEHWPQAWRGGSSQRDGMNGFPSVEGITSAFVDIAASTQGVTAAATNQIISKFHGVVHAQPVLEAVGAGDSRSRGLPLLLPGALPGALPAAVSGPPEQQRRQRACVPGELLTAVSAGDQQAAGTAASTTPAIRCSCSGGEAEWLRHPGSGSKDLWANNAFVVSNLDRLARMTCFTRTWSPEKDASQSAAPPGTGDQEERCMNESQMPVILDVDKCGVVRACNLPLENVWECAAAMEVVQHMTKEYFAQELDRKHGGEFCYAEVEPTDGLIRDELEWLAFGLLKLQHIMLRAQLQGVGLITYERTMPAVHNRFEGMPAQPRTGREAGYMQPRMLLLAAPNNFLARRAEVCELHKLVLPQQDGAFVGGFVPEQFLRGGPLQPYYVQTKVGSPLPRKKKGSPGRGCGRGAACSLHAALALLP</sequence>
<organism evidence="2 3">
    <name type="scientific">Cymbomonas tetramitiformis</name>
    <dbReference type="NCBI Taxonomy" id="36881"/>
    <lineage>
        <taxon>Eukaryota</taxon>
        <taxon>Viridiplantae</taxon>
        <taxon>Chlorophyta</taxon>
        <taxon>Pyramimonadophyceae</taxon>
        <taxon>Pyramimonadales</taxon>
        <taxon>Pyramimonadaceae</taxon>
        <taxon>Cymbomonas</taxon>
    </lineage>
</organism>